<keyword evidence="2" id="KW-1185">Reference proteome</keyword>
<comment type="caution">
    <text evidence="1">The sequence shown here is derived from an EMBL/GenBank/DDBJ whole genome shotgun (WGS) entry which is preliminary data.</text>
</comment>
<evidence type="ECO:0000313" key="2">
    <source>
        <dbReference type="Proteomes" id="UP000310200"/>
    </source>
</evidence>
<reference evidence="1 2" key="1">
    <citation type="journal article" date="2019" name="Philos. Trans. R. Soc. Lond., B, Biol. Sci.">
        <title>Ant behaviour and brain gene expression of defending hosts depend on the ecological success of the intruding social parasite.</title>
        <authorList>
            <person name="Kaur R."/>
            <person name="Stoldt M."/>
            <person name="Jongepier E."/>
            <person name="Feldmeyer B."/>
            <person name="Menzel F."/>
            <person name="Bornberg-Bauer E."/>
            <person name="Foitzik S."/>
        </authorList>
    </citation>
    <scope>NUCLEOTIDE SEQUENCE [LARGE SCALE GENOMIC DNA]</scope>
    <source>
        <tissue evidence="1">Whole body</tissue>
    </source>
</reference>
<accession>A0A4S2JQT8</accession>
<evidence type="ECO:0000313" key="1">
    <source>
        <dbReference type="EMBL" id="TGZ38280.1"/>
    </source>
</evidence>
<proteinExistence type="predicted"/>
<gene>
    <name evidence="1" type="ORF">DBV15_00372</name>
</gene>
<dbReference type="Proteomes" id="UP000310200">
    <property type="component" value="Unassembled WGS sequence"/>
</dbReference>
<dbReference type="EMBL" id="QBLH01003436">
    <property type="protein sequence ID" value="TGZ38280.1"/>
    <property type="molecule type" value="Genomic_DNA"/>
</dbReference>
<organism evidence="1 2">
    <name type="scientific">Temnothorax longispinosus</name>
    <dbReference type="NCBI Taxonomy" id="300112"/>
    <lineage>
        <taxon>Eukaryota</taxon>
        <taxon>Metazoa</taxon>
        <taxon>Ecdysozoa</taxon>
        <taxon>Arthropoda</taxon>
        <taxon>Hexapoda</taxon>
        <taxon>Insecta</taxon>
        <taxon>Pterygota</taxon>
        <taxon>Neoptera</taxon>
        <taxon>Endopterygota</taxon>
        <taxon>Hymenoptera</taxon>
        <taxon>Apocrita</taxon>
        <taxon>Aculeata</taxon>
        <taxon>Formicoidea</taxon>
        <taxon>Formicidae</taxon>
        <taxon>Myrmicinae</taxon>
        <taxon>Temnothorax</taxon>
    </lineage>
</organism>
<name>A0A4S2JQT8_9HYME</name>
<dbReference type="AlphaFoldDB" id="A0A4S2JQT8"/>
<protein>
    <submittedName>
        <fullName evidence="1">Uncharacterized protein</fullName>
    </submittedName>
</protein>
<sequence>MLSRDCGRRVVHENDNNSNLIEPQRINGGCTAIASVLPYHYYCQRIAIIGIVASLLADDDVREDDLTAARVPRKRSDADANCSSEAASSDDRFLNRRNGLLHCCA</sequence>